<protein>
    <submittedName>
        <fullName evidence="2">Sulfate adenylyltransferase subunit 2</fullName>
        <ecNumber evidence="2">2.7.7.4</ecNumber>
    </submittedName>
</protein>
<feature type="compositionally biased region" description="Basic and acidic residues" evidence="1">
    <location>
        <begin position="1"/>
        <end position="15"/>
    </location>
</feature>
<proteinExistence type="predicted"/>
<reference evidence="2" key="1">
    <citation type="submission" date="2020-02" db="EMBL/GenBank/DDBJ databases">
        <authorList>
            <person name="Meier V. D."/>
        </authorList>
    </citation>
    <scope>NUCLEOTIDE SEQUENCE</scope>
    <source>
        <strain evidence="2">AVDCRST_MAG64</strain>
    </source>
</reference>
<dbReference type="GO" id="GO:0004781">
    <property type="term" value="F:sulfate adenylyltransferase (ATP) activity"/>
    <property type="evidence" value="ECO:0007669"/>
    <property type="project" value="UniProtKB-EC"/>
</dbReference>
<keyword evidence="2" id="KW-0808">Transferase</keyword>
<keyword evidence="2" id="KW-0548">Nucleotidyltransferase</keyword>
<feature type="compositionally biased region" description="Basic residues" evidence="1">
    <location>
        <begin position="128"/>
        <end position="137"/>
    </location>
</feature>
<feature type="compositionally biased region" description="Basic and acidic residues" evidence="1">
    <location>
        <begin position="109"/>
        <end position="118"/>
    </location>
</feature>
<name>A0A6J4NT85_9BACT</name>
<organism evidence="2">
    <name type="scientific">uncultured Phycisphaerae bacterium</name>
    <dbReference type="NCBI Taxonomy" id="904963"/>
    <lineage>
        <taxon>Bacteria</taxon>
        <taxon>Pseudomonadati</taxon>
        <taxon>Planctomycetota</taxon>
        <taxon>Phycisphaerae</taxon>
        <taxon>environmental samples</taxon>
    </lineage>
</organism>
<feature type="compositionally biased region" description="Pro residues" evidence="1">
    <location>
        <begin position="49"/>
        <end position="58"/>
    </location>
</feature>
<feature type="non-terminal residue" evidence="2">
    <location>
        <position position="247"/>
    </location>
</feature>
<feature type="non-terminal residue" evidence="2">
    <location>
        <position position="1"/>
    </location>
</feature>
<gene>
    <name evidence="2" type="ORF">AVDCRST_MAG64-1212</name>
</gene>
<feature type="compositionally biased region" description="Basic and acidic residues" evidence="1">
    <location>
        <begin position="199"/>
        <end position="208"/>
    </location>
</feature>
<evidence type="ECO:0000313" key="2">
    <source>
        <dbReference type="EMBL" id="CAA9391666.1"/>
    </source>
</evidence>
<feature type="compositionally biased region" description="Basic and acidic residues" evidence="1">
    <location>
        <begin position="61"/>
        <end position="76"/>
    </location>
</feature>
<dbReference type="EC" id="2.7.7.4" evidence="2"/>
<dbReference type="AlphaFoldDB" id="A0A6J4NT85"/>
<accession>A0A6J4NT85</accession>
<evidence type="ECO:0000256" key="1">
    <source>
        <dbReference type="SAM" id="MobiDB-lite"/>
    </source>
</evidence>
<feature type="region of interest" description="Disordered" evidence="1">
    <location>
        <begin position="1"/>
        <end position="247"/>
    </location>
</feature>
<feature type="compositionally biased region" description="Basic and acidic residues" evidence="1">
    <location>
        <begin position="221"/>
        <end position="247"/>
    </location>
</feature>
<dbReference type="EMBL" id="CADCUQ010000282">
    <property type="protein sequence ID" value="CAA9391666.1"/>
    <property type="molecule type" value="Genomic_DNA"/>
</dbReference>
<sequence length="247" mass="27275">EHQLQPDPPEAARGREHPHHPRGGGRVSEPGHALLDRQGQRGHGAPGPEGVPPRPPAVPADAREHDVEVPRDDRVPRPILPRVRLRPDRARQPRGPGGGGQPVRLGLEQVHDGDEDRGAQAGAEQARLRRRVRRRPPRRGEEPGQGAGLQLPRPDAPVGPEEPAARAVEPVQRQGQQGREHPRLPAQQLDRARRLAVHPPREHPDRPPLLRGRAPGRLPRRHDADGRRRADEAAARRKARDEKGPLS</sequence>